<evidence type="ECO:0008006" key="3">
    <source>
        <dbReference type="Google" id="ProtNLM"/>
    </source>
</evidence>
<proteinExistence type="predicted"/>
<dbReference type="HOGENOM" id="CLU_111533_1_0_9"/>
<reference evidence="1 2" key="1">
    <citation type="submission" date="2014-12" db="EMBL/GenBank/DDBJ databases">
        <title>Comparative genomics of the lactic acid bacteria isolated from the honey bee gut.</title>
        <authorList>
            <person name="Ellegaard K.M."/>
            <person name="Tamarit D."/>
            <person name="Javelind E."/>
            <person name="Olofsson T."/>
            <person name="Andersson S.G."/>
            <person name="Vasquez A."/>
        </authorList>
    </citation>
    <scope>NUCLEOTIDE SEQUENCE [LARGE SCALE GENOMIC DNA]</scope>
    <source>
        <strain evidence="1 2">Biut2</strain>
    </source>
</reference>
<name>A0A0F4LBM8_9LACO</name>
<dbReference type="AlphaFoldDB" id="A0A0F4LBM8"/>
<evidence type="ECO:0000313" key="1">
    <source>
        <dbReference type="EMBL" id="KJY54946.1"/>
    </source>
</evidence>
<sequence>MSLTKNEQVLVLELSKYNVYKYTVTKFCKQLNINRGVFYRKYRNICDLFTSVLALQTRRALRSIDGETMDRMFYRMLSKIKENKTFYINLNRIAQNPQEFYRVLRKEYAIAIEKYMRPRGSFSVRKVELVANGIYAIVYNWVVDECQLDIRDVYQSIHLLLVHIEQSIKKSE</sequence>
<dbReference type="OrthoDB" id="2307694at2"/>
<dbReference type="PATRIC" id="fig|1218493.3.peg.1378"/>
<dbReference type="InterPro" id="IPR009057">
    <property type="entry name" value="Homeodomain-like_sf"/>
</dbReference>
<gene>
    <name evidence="1" type="ORF">JF76_13170</name>
</gene>
<organism evidence="1 2">
    <name type="scientific">Lactobacillus kullabergensis</name>
    <dbReference type="NCBI Taxonomy" id="1218493"/>
    <lineage>
        <taxon>Bacteria</taxon>
        <taxon>Bacillati</taxon>
        <taxon>Bacillota</taxon>
        <taxon>Bacilli</taxon>
        <taxon>Lactobacillales</taxon>
        <taxon>Lactobacillaceae</taxon>
        <taxon>Lactobacillus</taxon>
    </lineage>
</organism>
<dbReference type="STRING" id="1218493.JF76_13170"/>
<evidence type="ECO:0000313" key="2">
    <source>
        <dbReference type="Proteomes" id="UP000033533"/>
    </source>
</evidence>
<dbReference type="Proteomes" id="UP000033533">
    <property type="component" value="Unassembled WGS sequence"/>
</dbReference>
<dbReference type="Gene3D" id="1.10.357.10">
    <property type="entry name" value="Tetracycline Repressor, domain 2"/>
    <property type="match status" value="1"/>
</dbReference>
<dbReference type="RefSeq" id="WP_045928363.1">
    <property type="nucleotide sequence ID" value="NZ_JBHSZS010000002.1"/>
</dbReference>
<dbReference type="SUPFAM" id="SSF46689">
    <property type="entry name" value="Homeodomain-like"/>
    <property type="match status" value="1"/>
</dbReference>
<accession>A0A0F4LBM8</accession>
<comment type="caution">
    <text evidence="1">The sequence shown here is derived from an EMBL/GenBank/DDBJ whole genome shotgun (WGS) entry which is preliminary data.</text>
</comment>
<protein>
    <recommendedName>
        <fullName evidence="3">TetR/AcrR family transcriptional regulator</fullName>
    </recommendedName>
</protein>
<dbReference type="EMBL" id="JXBY01000021">
    <property type="protein sequence ID" value="KJY54946.1"/>
    <property type="molecule type" value="Genomic_DNA"/>
</dbReference>